<dbReference type="InterPro" id="IPR008979">
    <property type="entry name" value="Galactose-bd-like_sf"/>
</dbReference>
<gene>
    <name evidence="3" type="ORF">DI536_19265</name>
</gene>
<evidence type="ECO:0000256" key="1">
    <source>
        <dbReference type="SAM" id="Phobius"/>
    </source>
</evidence>
<feature type="domain" description="F5/8 type C" evidence="2">
    <location>
        <begin position="18"/>
        <end position="160"/>
    </location>
</feature>
<feature type="transmembrane region" description="Helical" evidence="1">
    <location>
        <begin position="188"/>
        <end position="204"/>
    </location>
</feature>
<evidence type="ECO:0000313" key="3">
    <source>
        <dbReference type="EMBL" id="PZR10816.1"/>
    </source>
</evidence>
<dbReference type="PROSITE" id="PS50022">
    <property type="entry name" value="FA58C_3"/>
    <property type="match status" value="1"/>
</dbReference>
<evidence type="ECO:0000313" key="4">
    <source>
        <dbReference type="Proteomes" id="UP000249061"/>
    </source>
</evidence>
<dbReference type="EMBL" id="QFQP01000016">
    <property type="protein sequence ID" value="PZR10816.1"/>
    <property type="molecule type" value="Genomic_DNA"/>
</dbReference>
<keyword evidence="1" id="KW-0812">Transmembrane</keyword>
<accession>A0A2W5TEG1</accession>
<keyword evidence="1" id="KW-0472">Membrane</keyword>
<keyword evidence="1" id="KW-1133">Transmembrane helix</keyword>
<name>A0A2W5TEG1_9BACT</name>
<dbReference type="InterPro" id="IPR000421">
    <property type="entry name" value="FA58C"/>
</dbReference>
<evidence type="ECO:0000259" key="2">
    <source>
        <dbReference type="PROSITE" id="PS50022"/>
    </source>
</evidence>
<protein>
    <recommendedName>
        <fullName evidence="2">F5/8 type C domain-containing protein</fullName>
    </recommendedName>
</protein>
<dbReference type="SUPFAM" id="SSF49785">
    <property type="entry name" value="Galactose-binding domain-like"/>
    <property type="match status" value="1"/>
</dbReference>
<organism evidence="3 4">
    <name type="scientific">Archangium gephyra</name>
    <dbReference type="NCBI Taxonomy" id="48"/>
    <lineage>
        <taxon>Bacteria</taxon>
        <taxon>Pseudomonadati</taxon>
        <taxon>Myxococcota</taxon>
        <taxon>Myxococcia</taxon>
        <taxon>Myxococcales</taxon>
        <taxon>Cystobacterineae</taxon>
        <taxon>Archangiaceae</taxon>
        <taxon>Archangium</taxon>
    </lineage>
</organism>
<reference evidence="3 4" key="1">
    <citation type="submission" date="2017-08" db="EMBL/GenBank/DDBJ databases">
        <title>Infants hospitalized years apart are colonized by the same room-sourced microbial strains.</title>
        <authorList>
            <person name="Brooks B."/>
            <person name="Olm M.R."/>
            <person name="Firek B.A."/>
            <person name="Baker R."/>
            <person name="Thomas B.C."/>
            <person name="Morowitz M.J."/>
            <person name="Banfield J.F."/>
        </authorList>
    </citation>
    <scope>NUCLEOTIDE SEQUENCE [LARGE SCALE GENOMIC DNA]</scope>
    <source>
        <strain evidence="3">S2_003_000_R2_14</strain>
    </source>
</reference>
<comment type="caution">
    <text evidence="3">The sequence shown here is derived from an EMBL/GenBank/DDBJ whole genome shotgun (WGS) entry which is preliminary data.</text>
</comment>
<dbReference type="Pfam" id="PF00754">
    <property type="entry name" value="F5_F8_type_C"/>
    <property type="match status" value="1"/>
</dbReference>
<dbReference type="AlphaFoldDB" id="A0A2W5TEG1"/>
<sequence length="234" mass="24815">MTFGLLLALALTADDGGSSTSDAGVSATRVNLLRGATVRRFDGIANPALLADGVASSDADTWNNVRAQVLSKTGFIEWDLGKPELIAAMRIQADNNDRYDIQGSLDGERWYPVWAAGGVDLPGVQTRTSPPLTASARFLRLTASGGDGMYSITELEVFDSLAALDGAQLERAALPIPPPPPPAPPFDTGWLVVLAATAGVVWYFRDTMKMNRRRAEEAAAAEAAKHAPVEPPKV</sequence>
<dbReference type="Proteomes" id="UP000249061">
    <property type="component" value="Unassembled WGS sequence"/>
</dbReference>
<proteinExistence type="predicted"/>
<dbReference type="Gene3D" id="2.60.120.260">
    <property type="entry name" value="Galactose-binding domain-like"/>
    <property type="match status" value="1"/>
</dbReference>